<organism evidence="1 2">
    <name type="scientific">Paenibacillus solani</name>
    <dbReference type="NCBI Taxonomy" id="1705565"/>
    <lineage>
        <taxon>Bacteria</taxon>
        <taxon>Bacillati</taxon>
        <taxon>Bacillota</taxon>
        <taxon>Bacilli</taxon>
        <taxon>Bacillales</taxon>
        <taxon>Paenibacillaceae</taxon>
        <taxon>Paenibacillus</taxon>
    </lineage>
</organism>
<keyword evidence="2" id="KW-1185">Reference proteome</keyword>
<accession>A0A0M1P6R4</accession>
<dbReference type="EMBL" id="LIUT01000001">
    <property type="protein sequence ID" value="KOR90107.1"/>
    <property type="molecule type" value="Genomic_DNA"/>
</dbReference>
<dbReference type="RefSeq" id="WP_054403048.1">
    <property type="nucleotide sequence ID" value="NZ_LIUT01000001.1"/>
</dbReference>
<proteinExistence type="predicted"/>
<reference evidence="2" key="1">
    <citation type="submission" date="2015-08" db="EMBL/GenBank/DDBJ databases">
        <title>Genome sequencing project for genomic taxonomy and phylogenomics of Bacillus-like bacteria.</title>
        <authorList>
            <person name="Liu B."/>
            <person name="Wang J."/>
            <person name="Zhu Y."/>
            <person name="Liu G."/>
            <person name="Chen Q."/>
            <person name="Chen Z."/>
            <person name="Lan J."/>
            <person name="Che J."/>
            <person name="Ge C."/>
            <person name="Shi H."/>
            <person name="Pan Z."/>
            <person name="Liu X."/>
        </authorList>
    </citation>
    <scope>NUCLEOTIDE SEQUENCE [LARGE SCALE GENOMIC DNA]</scope>
    <source>
        <strain evidence="2">FJAT-22460</strain>
    </source>
</reference>
<dbReference type="Proteomes" id="UP000036932">
    <property type="component" value="Unassembled WGS sequence"/>
</dbReference>
<protein>
    <submittedName>
        <fullName evidence="1">Uncharacterized protein</fullName>
    </submittedName>
</protein>
<sequence length="60" mass="6723">MNPVVDSTEKDQFSLYINGDHVLECKDDAYARGMFGFGCLEDGENEIKDVHVLTSTQKLV</sequence>
<dbReference type="PATRIC" id="fig|1705565.3.peg.4799"/>
<gene>
    <name evidence="1" type="ORF">AM231_13815</name>
</gene>
<evidence type="ECO:0000313" key="1">
    <source>
        <dbReference type="EMBL" id="KOR90107.1"/>
    </source>
</evidence>
<dbReference type="OrthoDB" id="9761704at2"/>
<evidence type="ECO:0000313" key="2">
    <source>
        <dbReference type="Proteomes" id="UP000036932"/>
    </source>
</evidence>
<name>A0A0M1P6R4_9BACL</name>
<dbReference type="AlphaFoldDB" id="A0A0M1P6R4"/>
<comment type="caution">
    <text evidence="1">The sequence shown here is derived from an EMBL/GenBank/DDBJ whole genome shotgun (WGS) entry which is preliminary data.</text>
</comment>